<dbReference type="Proteomes" id="UP000813462">
    <property type="component" value="Unassembled WGS sequence"/>
</dbReference>
<dbReference type="EMBL" id="JAEACU010000005">
    <property type="protein sequence ID" value="KAH7528810.1"/>
    <property type="molecule type" value="Genomic_DNA"/>
</dbReference>
<protein>
    <submittedName>
        <fullName evidence="1">Uncharacterized protein</fullName>
    </submittedName>
</protein>
<accession>A0A978VEM1</accession>
<gene>
    <name evidence="1" type="ORF">FEM48_Zijuj05G0111800</name>
</gene>
<evidence type="ECO:0000313" key="1">
    <source>
        <dbReference type="EMBL" id="KAH7528810.1"/>
    </source>
</evidence>
<comment type="caution">
    <text evidence="1">The sequence shown here is derived from an EMBL/GenBank/DDBJ whole genome shotgun (WGS) entry which is preliminary data.</text>
</comment>
<name>A0A978VEM1_ZIZJJ</name>
<organism evidence="1 2">
    <name type="scientific">Ziziphus jujuba var. spinosa</name>
    <dbReference type="NCBI Taxonomy" id="714518"/>
    <lineage>
        <taxon>Eukaryota</taxon>
        <taxon>Viridiplantae</taxon>
        <taxon>Streptophyta</taxon>
        <taxon>Embryophyta</taxon>
        <taxon>Tracheophyta</taxon>
        <taxon>Spermatophyta</taxon>
        <taxon>Magnoliopsida</taxon>
        <taxon>eudicotyledons</taxon>
        <taxon>Gunneridae</taxon>
        <taxon>Pentapetalae</taxon>
        <taxon>rosids</taxon>
        <taxon>fabids</taxon>
        <taxon>Rosales</taxon>
        <taxon>Rhamnaceae</taxon>
        <taxon>Paliureae</taxon>
        <taxon>Ziziphus</taxon>
    </lineage>
</organism>
<dbReference type="AlphaFoldDB" id="A0A978VEM1"/>
<reference evidence="1" key="1">
    <citation type="journal article" date="2021" name="Front. Plant Sci.">
        <title>Chromosome-Scale Genome Assembly for Chinese Sour Jujube and Insights Into Its Genome Evolution and Domestication Signature.</title>
        <authorList>
            <person name="Shen L.-Y."/>
            <person name="Luo H."/>
            <person name="Wang X.-L."/>
            <person name="Wang X.-M."/>
            <person name="Qiu X.-J."/>
            <person name="Liu H."/>
            <person name="Zhou S.-S."/>
            <person name="Jia K.-H."/>
            <person name="Nie S."/>
            <person name="Bao Y.-T."/>
            <person name="Zhang R.-G."/>
            <person name="Yun Q.-Z."/>
            <person name="Chai Y.-H."/>
            <person name="Lu J.-Y."/>
            <person name="Li Y."/>
            <person name="Zhao S.-W."/>
            <person name="Mao J.-F."/>
            <person name="Jia S.-G."/>
            <person name="Mao Y.-M."/>
        </authorList>
    </citation>
    <scope>NUCLEOTIDE SEQUENCE</scope>
    <source>
        <strain evidence="1">AT0</strain>
        <tissue evidence="1">Leaf</tissue>
    </source>
</reference>
<evidence type="ECO:0000313" key="2">
    <source>
        <dbReference type="Proteomes" id="UP000813462"/>
    </source>
</evidence>
<proteinExistence type="predicted"/>
<sequence>MPSLFPGAEFCNNGMSRTTAVTVLVQVGAYMLRIQVIRGLFDVECWGIEEGDDGGPPRQWVPNGMYPGTAFTRSIDDSVADSIGVVASCYTSSFVIVVYVNGKTDTTASESASPAAFLRPLVPQVVEFFREWENLGSSISFPPEDMGRRSTHSPSIARSLFSRKLTDSWYHVSLDCIQRVEVQTGDVVVKQDSEGGSAIEVDNLTSEPQCKISKVYNSQ</sequence>